<dbReference type="Gene3D" id="1.10.1660.10">
    <property type="match status" value="1"/>
</dbReference>
<evidence type="ECO:0000256" key="3">
    <source>
        <dbReference type="ARBA" id="ARBA00023125"/>
    </source>
</evidence>
<dbReference type="PROSITE" id="PS00552">
    <property type="entry name" value="HTH_MERR_1"/>
    <property type="match status" value="1"/>
</dbReference>
<comment type="caution">
    <text evidence="6">The sequence shown here is derived from an EMBL/GenBank/DDBJ whole genome shotgun (WGS) entry which is preliminary data.</text>
</comment>
<evidence type="ECO:0000256" key="1">
    <source>
        <dbReference type="ARBA" id="ARBA00022491"/>
    </source>
</evidence>
<proteinExistence type="predicted"/>
<evidence type="ECO:0000313" key="6">
    <source>
        <dbReference type="EMBL" id="HIZ66423.1"/>
    </source>
</evidence>
<dbReference type="GO" id="GO:0003700">
    <property type="term" value="F:DNA-binding transcription factor activity"/>
    <property type="evidence" value="ECO:0007669"/>
    <property type="project" value="InterPro"/>
</dbReference>
<dbReference type="InterPro" id="IPR000551">
    <property type="entry name" value="MerR-type_HTH_dom"/>
</dbReference>
<organism evidence="6 7">
    <name type="scientific">Candidatus Blautia pullicola</name>
    <dbReference type="NCBI Taxonomy" id="2838498"/>
    <lineage>
        <taxon>Bacteria</taxon>
        <taxon>Bacillati</taxon>
        <taxon>Bacillota</taxon>
        <taxon>Clostridia</taxon>
        <taxon>Lachnospirales</taxon>
        <taxon>Lachnospiraceae</taxon>
        <taxon>Blautia</taxon>
    </lineage>
</organism>
<dbReference type="SUPFAM" id="SSF46955">
    <property type="entry name" value="Putative DNA-binding domain"/>
    <property type="match status" value="1"/>
</dbReference>
<dbReference type="PANTHER" id="PTHR30204:SF69">
    <property type="entry name" value="MERR-FAMILY TRANSCRIPTIONAL REGULATOR"/>
    <property type="match status" value="1"/>
</dbReference>
<dbReference type="AlphaFoldDB" id="A0A9D2FSZ6"/>
<dbReference type="InterPro" id="IPR009061">
    <property type="entry name" value="DNA-bd_dom_put_sf"/>
</dbReference>
<gene>
    <name evidence="6" type="ORF">H9809_11100</name>
</gene>
<dbReference type="GO" id="GO:0003677">
    <property type="term" value="F:DNA binding"/>
    <property type="evidence" value="ECO:0007669"/>
    <property type="project" value="UniProtKB-KW"/>
</dbReference>
<reference evidence="6" key="1">
    <citation type="journal article" date="2021" name="PeerJ">
        <title>Extensive microbial diversity within the chicken gut microbiome revealed by metagenomics and culture.</title>
        <authorList>
            <person name="Gilroy R."/>
            <person name="Ravi A."/>
            <person name="Getino M."/>
            <person name="Pursley I."/>
            <person name="Horton D.L."/>
            <person name="Alikhan N.F."/>
            <person name="Baker D."/>
            <person name="Gharbi K."/>
            <person name="Hall N."/>
            <person name="Watson M."/>
            <person name="Adriaenssens E.M."/>
            <person name="Foster-Nyarko E."/>
            <person name="Jarju S."/>
            <person name="Secka A."/>
            <person name="Antonio M."/>
            <person name="Oren A."/>
            <person name="Chaudhuri R.R."/>
            <person name="La Ragione R."/>
            <person name="Hildebrand F."/>
            <person name="Pallen M.J."/>
        </authorList>
    </citation>
    <scope>NUCLEOTIDE SEQUENCE</scope>
    <source>
        <strain evidence="6">1068</strain>
    </source>
</reference>
<evidence type="ECO:0000259" key="5">
    <source>
        <dbReference type="PROSITE" id="PS50937"/>
    </source>
</evidence>
<evidence type="ECO:0000313" key="7">
    <source>
        <dbReference type="Proteomes" id="UP000824056"/>
    </source>
</evidence>
<keyword evidence="1" id="KW-0678">Repressor</keyword>
<dbReference type="PROSITE" id="PS50937">
    <property type="entry name" value="HTH_MERR_2"/>
    <property type="match status" value="1"/>
</dbReference>
<accession>A0A9D2FSZ6</accession>
<keyword evidence="2" id="KW-0805">Transcription regulation</keyword>
<protein>
    <submittedName>
        <fullName evidence="6">MerR family transcriptional regulator</fullName>
    </submittedName>
</protein>
<dbReference type="SMART" id="SM00422">
    <property type="entry name" value="HTH_MERR"/>
    <property type="match status" value="1"/>
</dbReference>
<dbReference type="EMBL" id="DXBG01000260">
    <property type="protein sequence ID" value="HIZ66423.1"/>
    <property type="molecule type" value="Genomic_DNA"/>
</dbReference>
<keyword evidence="4" id="KW-0804">Transcription</keyword>
<sequence length="264" mass="30919">MTKKYFSIGKLSKLTGVHIQSLRYYDQLGILKPAYIDPVSFYRYYAFFHVRIVEAIQYCVDLGIPLKQFPEFIKEKNGEIDYAKLIAYGTEITKQKMLQIQKRLHFLENVQREISHAEKCIGQDVTKSFQPEKIYWTIPYDGDQSAADFHTSVYKLIKDIENNGLKAGFNNGQLMLVTKRERKSYLFIDLEETEKNLDDFPQIIKIPAGNYLSVVSRESRVQKASQIFQKQFTQDYDKFIVEVELFTGTYNYAEPVYELRCNLS</sequence>
<dbReference type="InterPro" id="IPR047057">
    <property type="entry name" value="MerR_fam"/>
</dbReference>
<evidence type="ECO:0000256" key="2">
    <source>
        <dbReference type="ARBA" id="ARBA00023015"/>
    </source>
</evidence>
<name>A0A9D2FSZ6_9FIRM</name>
<evidence type="ECO:0000256" key="4">
    <source>
        <dbReference type="ARBA" id="ARBA00023163"/>
    </source>
</evidence>
<keyword evidence="3" id="KW-0238">DNA-binding</keyword>
<dbReference type="Pfam" id="PF13411">
    <property type="entry name" value="MerR_1"/>
    <property type="match status" value="1"/>
</dbReference>
<feature type="domain" description="HTH merR-type" evidence="5">
    <location>
        <begin position="5"/>
        <end position="75"/>
    </location>
</feature>
<reference evidence="6" key="2">
    <citation type="submission" date="2021-04" db="EMBL/GenBank/DDBJ databases">
        <authorList>
            <person name="Gilroy R."/>
        </authorList>
    </citation>
    <scope>NUCLEOTIDE SEQUENCE</scope>
    <source>
        <strain evidence="6">1068</strain>
    </source>
</reference>
<dbReference type="PANTHER" id="PTHR30204">
    <property type="entry name" value="REDOX-CYCLING DRUG-SENSING TRANSCRIPTIONAL ACTIVATOR SOXR"/>
    <property type="match status" value="1"/>
</dbReference>
<dbReference type="Proteomes" id="UP000824056">
    <property type="component" value="Unassembled WGS sequence"/>
</dbReference>